<accession>A0A0P8WUH9</accession>
<dbReference type="AlphaFoldDB" id="A0A0P8WUH9"/>
<evidence type="ECO:0000313" key="1">
    <source>
        <dbReference type="EMBL" id="KPU46371.1"/>
    </source>
</evidence>
<dbReference type="EMBL" id="LKET01000003">
    <property type="protein sequence ID" value="KPU46371.1"/>
    <property type="molecule type" value="Genomic_DNA"/>
</dbReference>
<name>A0A0P8WUH9_9CLOT</name>
<protein>
    <submittedName>
        <fullName evidence="1">Uncharacterized protein</fullName>
    </submittedName>
</protein>
<dbReference type="RefSeq" id="WP_054873182.1">
    <property type="nucleotide sequence ID" value="NZ_LKET01000003.1"/>
</dbReference>
<dbReference type="Proteomes" id="UP000050326">
    <property type="component" value="Unassembled WGS sequence"/>
</dbReference>
<organism evidence="1 2">
    <name type="scientific">Oxobacter pfennigii</name>
    <dbReference type="NCBI Taxonomy" id="36849"/>
    <lineage>
        <taxon>Bacteria</taxon>
        <taxon>Bacillati</taxon>
        <taxon>Bacillota</taxon>
        <taxon>Clostridia</taxon>
        <taxon>Eubacteriales</taxon>
        <taxon>Clostridiaceae</taxon>
        <taxon>Oxobacter</taxon>
    </lineage>
</organism>
<sequence length="128" mass="15010">MVLMYLDETSYILDKVSTELPIIKYNDASELHQIEIAKEWLNKYKNGKDGDIIGLTDKEIVLTLGPANLTAEDNKKYIELLVYEKQTQEDVFRDTLPRPIGKEFINFMMITIEKIDSSWKVTEFRKKF</sequence>
<keyword evidence="2" id="KW-1185">Reference proteome</keyword>
<evidence type="ECO:0000313" key="2">
    <source>
        <dbReference type="Proteomes" id="UP000050326"/>
    </source>
</evidence>
<dbReference type="STRING" id="36849.OXPF_00130"/>
<comment type="caution">
    <text evidence="1">The sequence shown here is derived from an EMBL/GenBank/DDBJ whole genome shotgun (WGS) entry which is preliminary data.</text>
</comment>
<gene>
    <name evidence="1" type="ORF">OXPF_00130</name>
</gene>
<reference evidence="1 2" key="1">
    <citation type="submission" date="2015-09" db="EMBL/GenBank/DDBJ databases">
        <title>Genome sequence of Oxobacter pfennigii DSM 3222.</title>
        <authorList>
            <person name="Poehlein A."/>
            <person name="Bengelsdorf F.R."/>
            <person name="Schiel-Bengelsdorf B."/>
            <person name="Duerre P."/>
            <person name="Daniel R."/>
        </authorList>
    </citation>
    <scope>NUCLEOTIDE SEQUENCE [LARGE SCALE GENOMIC DNA]</scope>
    <source>
        <strain evidence="1 2">DSM 3222</strain>
    </source>
</reference>
<proteinExistence type="predicted"/>